<dbReference type="InterPro" id="IPR040701">
    <property type="entry name" value="Bact_RF_family2"/>
</dbReference>
<dbReference type="Proteomes" id="UP000772196">
    <property type="component" value="Unassembled WGS sequence"/>
</dbReference>
<accession>A0ABX1GY32</accession>
<evidence type="ECO:0008006" key="4">
    <source>
        <dbReference type="Google" id="ProtNLM"/>
    </source>
</evidence>
<evidence type="ECO:0000313" key="3">
    <source>
        <dbReference type="Proteomes" id="UP000772196"/>
    </source>
</evidence>
<keyword evidence="3" id="KW-1185">Reference proteome</keyword>
<reference evidence="2 3" key="1">
    <citation type="submission" date="2020-04" db="EMBL/GenBank/DDBJ databases">
        <title>Phylogenetic Diversity and Antibacterial Activity against Ralstonia solanacearum of Endophytic Actinomycete Isolated from Moss.</title>
        <authorList>
            <person name="Zhuang X."/>
        </authorList>
    </citation>
    <scope>NUCLEOTIDE SEQUENCE [LARGE SCALE GENOMIC DNA]</scope>
    <source>
        <strain evidence="2 3">LD120</strain>
    </source>
</reference>
<protein>
    <recommendedName>
        <fullName evidence="4">Peptide chain release factor 1</fullName>
    </recommendedName>
</protein>
<evidence type="ECO:0000256" key="1">
    <source>
        <dbReference type="SAM" id="MobiDB-lite"/>
    </source>
</evidence>
<dbReference type="RefSeq" id="WP_168536929.1">
    <property type="nucleotide sequence ID" value="NZ_JAAWWP010000003.1"/>
</dbReference>
<organism evidence="2 3">
    <name type="scientific">Streptomyces physcomitrii</name>
    <dbReference type="NCBI Taxonomy" id="2724184"/>
    <lineage>
        <taxon>Bacteria</taxon>
        <taxon>Bacillati</taxon>
        <taxon>Actinomycetota</taxon>
        <taxon>Actinomycetes</taxon>
        <taxon>Kitasatosporales</taxon>
        <taxon>Streptomycetaceae</taxon>
        <taxon>Streptomyces</taxon>
    </lineage>
</organism>
<feature type="region of interest" description="Disordered" evidence="1">
    <location>
        <begin position="368"/>
        <end position="391"/>
    </location>
</feature>
<dbReference type="Pfam" id="PF18844">
    <property type="entry name" value="baeRF_family2"/>
    <property type="match status" value="1"/>
</dbReference>
<gene>
    <name evidence="2" type="ORF">HFV08_07110</name>
</gene>
<dbReference type="EMBL" id="JAAWWP010000003">
    <property type="protein sequence ID" value="NKI41007.1"/>
    <property type="molecule type" value="Genomic_DNA"/>
</dbReference>
<name>A0ABX1GY32_9ACTN</name>
<comment type="caution">
    <text evidence="2">The sequence shown here is derived from an EMBL/GenBank/DDBJ whole genome shotgun (WGS) entry which is preliminary data.</text>
</comment>
<sequence>MELAPLAPLFDRPGPWASVYAATPAGQEATPEHRAAQAREVAGELAAQGADEANCRAVREALGSAAYGAGHPGRAVFAARGEVVLDPPLTHRPPFTTASTWAPLPHLGPLLDYAPDEPLCLIAYLDRGGADFEVRTATGGGGTGEGAGGEWPVRRTSAADWSERHFPLAEPGRPEEEQSWEENGLAVARALQECVEQTGAGLVILAGGARERRWVHEKLPQHLRASVVETPHGGRGATAKLGDAEVAEARGALLARHTHEELDRFLAARTPASGRVDATEGVPALMDAARAHRIAELVLSPGGPDTHREVWAGPEPDQLALRRAQVQHFGAGEPFPARADDALLRSAAMSGAEVILVHPEPGTPAPLGGLGALLRWPDGSPRGRAAGPEPL</sequence>
<evidence type="ECO:0000313" key="2">
    <source>
        <dbReference type="EMBL" id="NKI41007.1"/>
    </source>
</evidence>
<proteinExistence type="predicted"/>